<dbReference type="GeneID" id="37041882"/>
<feature type="region of interest" description="Disordered" evidence="6">
    <location>
        <begin position="186"/>
        <end position="245"/>
    </location>
</feature>
<dbReference type="InParanoid" id="A0A316YWF9"/>
<feature type="domain" description="HSF-type DNA-binding" evidence="7">
    <location>
        <begin position="770"/>
        <end position="897"/>
    </location>
</feature>
<evidence type="ECO:0000256" key="6">
    <source>
        <dbReference type="SAM" id="MobiDB-lite"/>
    </source>
</evidence>
<feature type="compositionally biased region" description="Low complexity" evidence="6">
    <location>
        <begin position="578"/>
        <end position="591"/>
    </location>
</feature>
<dbReference type="GO" id="GO:0005634">
    <property type="term" value="C:nucleus"/>
    <property type="evidence" value="ECO:0007669"/>
    <property type="project" value="UniProtKB-SubCell"/>
</dbReference>
<organism evidence="8 9">
    <name type="scientific">Acaromyces ingoldii</name>
    <dbReference type="NCBI Taxonomy" id="215250"/>
    <lineage>
        <taxon>Eukaryota</taxon>
        <taxon>Fungi</taxon>
        <taxon>Dikarya</taxon>
        <taxon>Basidiomycota</taxon>
        <taxon>Ustilaginomycotina</taxon>
        <taxon>Exobasidiomycetes</taxon>
        <taxon>Exobasidiales</taxon>
        <taxon>Cryptobasidiaceae</taxon>
        <taxon>Acaromyces</taxon>
    </lineage>
</organism>
<feature type="compositionally biased region" description="Low complexity" evidence="6">
    <location>
        <begin position="79"/>
        <end position="98"/>
    </location>
</feature>
<dbReference type="Gene3D" id="1.10.10.10">
    <property type="entry name" value="Winged helix-like DNA-binding domain superfamily/Winged helix DNA-binding domain"/>
    <property type="match status" value="1"/>
</dbReference>
<feature type="region of interest" description="Disordered" evidence="6">
    <location>
        <begin position="1"/>
        <end position="119"/>
    </location>
</feature>
<keyword evidence="3" id="KW-0238">DNA-binding</keyword>
<evidence type="ECO:0000256" key="2">
    <source>
        <dbReference type="ARBA" id="ARBA00006403"/>
    </source>
</evidence>
<comment type="subcellular location">
    <subcellularLocation>
        <location evidence="1">Nucleus</location>
    </subcellularLocation>
</comment>
<evidence type="ECO:0000256" key="1">
    <source>
        <dbReference type="ARBA" id="ARBA00004123"/>
    </source>
</evidence>
<dbReference type="AlphaFoldDB" id="A0A316YWF9"/>
<feature type="compositionally biased region" description="Acidic residues" evidence="6">
    <location>
        <begin position="200"/>
        <end position="209"/>
    </location>
</feature>
<dbReference type="EMBL" id="KZ819635">
    <property type="protein sequence ID" value="PWN92125.1"/>
    <property type="molecule type" value="Genomic_DNA"/>
</dbReference>
<evidence type="ECO:0000313" key="9">
    <source>
        <dbReference type="Proteomes" id="UP000245768"/>
    </source>
</evidence>
<dbReference type="RefSeq" id="XP_025379323.1">
    <property type="nucleotide sequence ID" value="XM_025519966.1"/>
</dbReference>
<name>A0A316YWF9_9BASI</name>
<dbReference type="InterPro" id="IPR036390">
    <property type="entry name" value="WH_DNA-bd_sf"/>
</dbReference>
<dbReference type="PANTHER" id="PTHR10015:SF427">
    <property type="entry name" value="HEAT SHOCK FACTOR PROTEIN"/>
    <property type="match status" value="1"/>
</dbReference>
<feature type="compositionally biased region" description="Low complexity" evidence="6">
    <location>
        <begin position="328"/>
        <end position="350"/>
    </location>
</feature>
<feature type="region of interest" description="Disordered" evidence="6">
    <location>
        <begin position="266"/>
        <end position="591"/>
    </location>
</feature>
<evidence type="ECO:0000313" key="8">
    <source>
        <dbReference type="EMBL" id="PWN92125.1"/>
    </source>
</evidence>
<keyword evidence="9" id="KW-1185">Reference proteome</keyword>
<feature type="compositionally biased region" description="Polar residues" evidence="6">
    <location>
        <begin position="313"/>
        <end position="323"/>
    </location>
</feature>
<gene>
    <name evidence="8" type="ORF">FA10DRAFT_259370</name>
</gene>
<dbReference type="PANTHER" id="PTHR10015">
    <property type="entry name" value="HEAT SHOCK TRANSCRIPTION FACTOR"/>
    <property type="match status" value="1"/>
</dbReference>
<dbReference type="GO" id="GO:0003700">
    <property type="term" value="F:DNA-binding transcription factor activity"/>
    <property type="evidence" value="ECO:0007669"/>
    <property type="project" value="InterPro"/>
</dbReference>
<dbReference type="SMART" id="SM00415">
    <property type="entry name" value="HSF"/>
    <property type="match status" value="1"/>
</dbReference>
<feature type="compositionally biased region" description="Acidic residues" evidence="6">
    <location>
        <begin position="921"/>
        <end position="930"/>
    </location>
</feature>
<feature type="compositionally biased region" description="Acidic residues" evidence="6">
    <location>
        <begin position="681"/>
        <end position="699"/>
    </location>
</feature>
<dbReference type="InterPro" id="IPR036388">
    <property type="entry name" value="WH-like_DNA-bd_sf"/>
</dbReference>
<evidence type="ECO:0000256" key="4">
    <source>
        <dbReference type="ARBA" id="ARBA00023242"/>
    </source>
</evidence>
<dbReference type="OrthoDB" id="60033at2759"/>
<feature type="compositionally biased region" description="Polar residues" evidence="6">
    <location>
        <begin position="9"/>
        <end position="40"/>
    </location>
</feature>
<protein>
    <recommendedName>
        <fullName evidence="7">HSF-type DNA-binding domain-containing protein</fullName>
    </recommendedName>
</protein>
<dbReference type="InterPro" id="IPR000232">
    <property type="entry name" value="HSF_DNA-bd"/>
</dbReference>
<dbReference type="STRING" id="215250.A0A316YWF9"/>
<keyword evidence="4" id="KW-0539">Nucleus</keyword>
<reference evidence="8 9" key="1">
    <citation type="journal article" date="2018" name="Mol. Biol. Evol.">
        <title>Broad Genomic Sampling Reveals a Smut Pathogenic Ancestry of the Fungal Clade Ustilaginomycotina.</title>
        <authorList>
            <person name="Kijpornyongpan T."/>
            <person name="Mondo S.J."/>
            <person name="Barry K."/>
            <person name="Sandor L."/>
            <person name="Lee J."/>
            <person name="Lipzen A."/>
            <person name="Pangilinan J."/>
            <person name="LaButti K."/>
            <person name="Hainaut M."/>
            <person name="Henrissat B."/>
            <person name="Grigoriev I.V."/>
            <person name="Spatafora J.W."/>
            <person name="Aime M.C."/>
        </authorList>
    </citation>
    <scope>NUCLEOTIDE SEQUENCE [LARGE SCALE GENOMIC DNA]</scope>
    <source>
        <strain evidence="8 9">MCA 4198</strain>
    </source>
</reference>
<evidence type="ECO:0000256" key="3">
    <source>
        <dbReference type="ARBA" id="ARBA00023125"/>
    </source>
</evidence>
<sequence>MSELDYRPTQRQTGFDVAGSSNTTQQQTSAPRTRTTTNGTIMKASDDDVEMTGDDELRGAVGPLPIPGSQEQKVEQAMVSTVTPSDVPTPPDSLLLPSAETTRKGSTSRSPENVKLPSLHSTLISPRLTAISSSAASHVSSGPASVSSSHWSPGRSSDPHLYSISAHAHQPYSYASVKPYLSTSFQTSAERAGPSGREAMEEDRDEHEEDVFGHTARGLGLHDSGEPSPPRGNHRPGQAHTGEMMEGEGDAAGVFSFSSPCFGPRSLEASDVPNDSELSPPISEAQRRPVHRVMSPGWTAATLSKLSLGGSPDTGTHEGTPSRLSAGPSHHSSMYGSGSASSLPSNANAAHRSSFVKRPPLSQGGPKSFTFSNSPSHALLSGPRSSSRNRAGQRLASGAPHAAVDDDETDDELMALEDDDATEDEGDQKTFRVRRARLGPHRTHSYQPQHHSPHHQRLGQDDAGYSTSPSGANARPGLGVSLHTQEHSSHHQSQTTTMSASYERAHAHLGPGGRGGEPGSLGRQYSSERHSALSLGRHHPYAASPSGASPVPAPGLHSYSPSSRQGARRRSSFGTSNGSLSASPAGGAHGHAMMHALSHSPRYASGLQTISTRDRPPGVYTDQHGGAGTPSYYPRQYHTQQSYGEAQESLPALGPRQTQRSNLKAEMTRRVSGASSGSYNTEEDESEVLLADEDDDDDNNSGAGGTLRGPSGGRSKLRAPLGAVGAANQHTASSAQMRQPASAGIAAGEVETPEMVEVSAIRERLGGAANCSAFISKLWYLMCRPEMYHRYIRWSESGDSVILSNDPDINNEFASEVLPKLFKHGNNASFVRQLNLYGFQRVPSSRLLDAAEVRAAKRYSGGSNISTALQLYGPHSSFAHPRFKKDQEDLLPSMKPRSSKKPKKGGAGGGGDQGGGTGKESDDEEYALMG</sequence>
<proteinExistence type="inferred from homology"/>
<feature type="compositionally biased region" description="Acidic residues" evidence="6">
    <location>
        <begin position="405"/>
        <end position="426"/>
    </location>
</feature>
<dbReference type="Proteomes" id="UP000245768">
    <property type="component" value="Unassembled WGS sequence"/>
</dbReference>
<feature type="region of interest" description="Disordered" evidence="6">
    <location>
        <begin position="884"/>
        <end position="930"/>
    </location>
</feature>
<feature type="region of interest" description="Disordered" evidence="6">
    <location>
        <begin position="608"/>
        <end position="718"/>
    </location>
</feature>
<feature type="region of interest" description="Disordered" evidence="6">
    <location>
        <begin position="133"/>
        <end position="160"/>
    </location>
</feature>
<dbReference type="PRINTS" id="PR00056">
    <property type="entry name" value="HSFDOMAIN"/>
</dbReference>
<feature type="compositionally biased region" description="Gly residues" evidence="6">
    <location>
        <begin position="905"/>
        <end position="918"/>
    </location>
</feature>
<feature type="compositionally biased region" description="Basic residues" evidence="6">
    <location>
        <begin position="431"/>
        <end position="444"/>
    </location>
</feature>
<dbReference type="GO" id="GO:0043565">
    <property type="term" value="F:sequence-specific DNA binding"/>
    <property type="evidence" value="ECO:0007669"/>
    <property type="project" value="InterPro"/>
</dbReference>
<comment type="similarity">
    <text evidence="2 5">Belongs to the HSF family.</text>
</comment>
<evidence type="ECO:0000256" key="5">
    <source>
        <dbReference type="RuleBase" id="RU004020"/>
    </source>
</evidence>
<feature type="compositionally biased region" description="Gly residues" evidence="6">
    <location>
        <begin position="702"/>
        <end position="712"/>
    </location>
</feature>
<dbReference type="SUPFAM" id="SSF46785">
    <property type="entry name" value="Winged helix' DNA-binding domain"/>
    <property type="match status" value="1"/>
</dbReference>
<evidence type="ECO:0000259" key="7">
    <source>
        <dbReference type="SMART" id="SM00415"/>
    </source>
</evidence>
<feature type="compositionally biased region" description="Low complexity" evidence="6">
    <location>
        <begin position="133"/>
        <end position="154"/>
    </location>
</feature>
<accession>A0A316YWF9</accession>
<dbReference type="Pfam" id="PF00447">
    <property type="entry name" value="HSF_DNA-bind"/>
    <property type="match status" value="1"/>
</dbReference>
<feature type="compositionally biased region" description="Gly residues" evidence="6">
    <location>
        <begin position="510"/>
        <end position="519"/>
    </location>
</feature>